<evidence type="ECO:0000313" key="8">
    <source>
        <dbReference type="Proteomes" id="UP000027100"/>
    </source>
</evidence>
<dbReference type="AlphaFoldDB" id="A0A062VEF2"/>
<protein>
    <submittedName>
        <fullName evidence="7">Putative thiol:disulfide interchange protein</fullName>
    </submittedName>
</protein>
<keyword evidence="2" id="KW-0201">Cytochrome c-type biogenesis</keyword>
<comment type="caution">
    <text evidence="7">The sequence shown here is derived from an EMBL/GenBank/DDBJ whole genome shotgun (WGS) entry which is preliminary data.</text>
</comment>
<proteinExistence type="predicted"/>
<evidence type="ECO:0000256" key="2">
    <source>
        <dbReference type="ARBA" id="ARBA00022748"/>
    </source>
</evidence>
<comment type="subcellular location">
    <subcellularLocation>
        <location evidence="1">Cell envelope</location>
    </subcellularLocation>
</comment>
<feature type="transmembrane region" description="Helical" evidence="5">
    <location>
        <begin position="6"/>
        <end position="25"/>
    </location>
</feature>
<sequence>MNRWLYALPVAALVVVAGFGGWQMMRPSKGEFERISRAAPEHVFPLMNESGEISFAPPPGGQPVVVNLFASWCAPCEAEHKYLVALGEKHPGQVYGVLYKDKVADGAKFLERLGNPYTQVALDPEGRGGLDFGLTGVPETFVISAEGEIILHIGGPLDEALTQKVSGALGAPRS</sequence>
<dbReference type="GO" id="GO:0015036">
    <property type="term" value="F:disulfide oxidoreductase activity"/>
    <property type="evidence" value="ECO:0007669"/>
    <property type="project" value="UniProtKB-ARBA"/>
</dbReference>
<evidence type="ECO:0000313" key="7">
    <source>
        <dbReference type="EMBL" id="KCZ98728.1"/>
    </source>
</evidence>
<organism evidence="7 8">
    <name type="scientific">Hyphomonas polymorpha PS728</name>
    <dbReference type="NCBI Taxonomy" id="1280954"/>
    <lineage>
        <taxon>Bacteria</taxon>
        <taxon>Pseudomonadati</taxon>
        <taxon>Pseudomonadota</taxon>
        <taxon>Alphaproteobacteria</taxon>
        <taxon>Hyphomonadales</taxon>
        <taxon>Hyphomonadaceae</taxon>
        <taxon>Hyphomonas</taxon>
    </lineage>
</organism>
<evidence type="ECO:0000256" key="1">
    <source>
        <dbReference type="ARBA" id="ARBA00004196"/>
    </source>
</evidence>
<accession>A0A062VEF2</accession>
<keyword evidence="4" id="KW-0676">Redox-active center</keyword>
<dbReference type="PATRIC" id="fig|1280954.3.peg.1871"/>
<dbReference type="PANTHER" id="PTHR42852">
    <property type="entry name" value="THIOL:DISULFIDE INTERCHANGE PROTEIN DSBE"/>
    <property type="match status" value="1"/>
</dbReference>
<dbReference type="InterPro" id="IPR013766">
    <property type="entry name" value="Thioredoxin_domain"/>
</dbReference>
<evidence type="ECO:0000256" key="5">
    <source>
        <dbReference type="SAM" id="Phobius"/>
    </source>
</evidence>
<dbReference type="PROSITE" id="PS00194">
    <property type="entry name" value="THIOREDOXIN_1"/>
    <property type="match status" value="1"/>
</dbReference>
<gene>
    <name evidence="7" type="ORF">HPO_09238</name>
</gene>
<dbReference type="OrthoDB" id="9799347at2"/>
<feature type="domain" description="Thioredoxin" evidence="6">
    <location>
        <begin position="33"/>
        <end position="170"/>
    </location>
</feature>
<dbReference type="STRING" id="1280954.HPO_09238"/>
<reference evidence="7 8" key="1">
    <citation type="journal article" date="2014" name="Antonie Van Leeuwenhoek">
        <title>Hyphomonas beringensis sp. nov. and Hyphomonas chukchiensis sp. nov., isolated from surface seawater of the Bering Sea and Chukchi Sea.</title>
        <authorList>
            <person name="Li C."/>
            <person name="Lai Q."/>
            <person name="Li G."/>
            <person name="Dong C."/>
            <person name="Wang J."/>
            <person name="Liao Y."/>
            <person name="Shao Z."/>
        </authorList>
    </citation>
    <scope>NUCLEOTIDE SEQUENCE [LARGE SCALE GENOMIC DNA]</scope>
    <source>
        <strain evidence="7 8">PS728</strain>
    </source>
</reference>
<dbReference type="SUPFAM" id="SSF52833">
    <property type="entry name" value="Thioredoxin-like"/>
    <property type="match status" value="1"/>
</dbReference>
<evidence type="ECO:0000259" key="6">
    <source>
        <dbReference type="PROSITE" id="PS51352"/>
    </source>
</evidence>
<dbReference type="PROSITE" id="PS51352">
    <property type="entry name" value="THIOREDOXIN_2"/>
    <property type="match status" value="1"/>
</dbReference>
<dbReference type="InterPro" id="IPR050553">
    <property type="entry name" value="Thioredoxin_ResA/DsbE_sf"/>
</dbReference>
<dbReference type="RefSeq" id="WP_035597449.1">
    <property type="nucleotide sequence ID" value="NZ_ARYM01000009.1"/>
</dbReference>
<dbReference type="InterPro" id="IPR036249">
    <property type="entry name" value="Thioredoxin-like_sf"/>
</dbReference>
<dbReference type="PANTHER" id="PTHR42852:SF6">
    <property type="entry name" value="THIOL:DISULFIDE INTERCHANGE PROTEIN DSBE"/>
    <property type="match status" value="1"/>
</dbReference>
<dbReference type="Proteomes" id="UP000027100">
    <property type="component" value="Unassembled WGS sequence"/>
</dbReference>
<dbReference type="GO" id="GO:0030313">
    <property type="term" value="C:cell envelope"/>
    <property type="evidence" value="ECO:0007669"/>
    <property type="project" value="UniProtKB-SubCell"/>
</dbReference>
<evidence type="ECO:0000256" key="4">
    <source>
        <dbReference type="ARBA" id="ARBA00023284"/>
    </source>
</evidence>
<dbReference type="GO" id="GO:0017004">
    <property type="term" value="P:cytochrome complex assembly"/>
    <property type="evidence" value="ECO:0007669"/>
    <property type="project" value="UniProtKB-KW"/>
</dbReference>
<keyword evidence="8" id="KW-1185">Reference proteome</keyword>
<dbReference type="EMBL" id="ARYM01000009">
    <property type="protein sequence ID" value="KCZ98728.1"/>
    <property type="molecule type" value="Genomic_DNA"/>
</dbReference>
<keyword evidence="5" id="KW-1133">Transmembrane helix</keyword>
<keyword evidence="3" id="KW-1015">Disulfide bond</keyword>
<dbReference type="InterPro" id="IPR013740">
    <property type="entry name" value="Redoxin"/>
</dbReference>
<name>A0A062VEF2_9PROT</name>
<keyword evidence="5" id="KW-0472">Membrane</keyword>
<evidence type="ECO:0000256" key="3">
    <source>
        <dbReference type="ARBA" id="ARBA00023157"/>
    </source>
</evidence>
<dbReference type="Pfam" id="PF08534">
    <property type="entry name" value="Redoxin"/>
    <property type="match status" value="1"/>
</dbReference>
<keyword evidence="5" id="KW-0812">Transmembrane</keyword>
<dbReference type="eggNOG" id="COG0526">
    <property type="taxonomic scope" value="Bacteria"/>
</dbReference>
<dbReference type="InterPro" id="IPR017937">
    <property type="entry name" value="Thioredoxin_CS"/>
</dbReference>
<dbReference type="Gene3D" id="3.40.30.10">
    <property type="entry name" value="Glutaredoxin"/>
    <property type="match status" value="1"/>
</dbReference>